<evidence type="ECO:0000256" key="3">
    <source>
        <dbReference type="ARBA" id="ARBA00004906"/>
    </source>
</evidence>
<evidence type="ECO:0000256" key="15">
    <source>
        <dbReference type="ARBA" id="ARBA00023204"/>
    </source>
</evidence>
<dbReference type="PANTHER" id="PTHR43995">
    <property type="entry name" value="PRE-MRNA-PROCESSING FACTOR 19"/>
    <property type="match status" value="1"/>
</dbReference>
<comment type="function">
    <text evidence="18">Ubiquitin-protein ligase which is mainly involved pre-mRNA splicing and DNA repair. Required for pre-mRNA splicing as component of the spliceosome.</text>
</comment>
<feature type="repeat" description="WD" evidence="17">
    <location>
        <begin position="468"/>
        <end position="503"/>
    </location>
</feature>
<dbReference type="InterPro" id="IPR001680">
    <property type="entry name" value="WD40_rpt"/>
</dbReference>
<evidence type="ECO:0000256" key="18">
    <source>
        <dbReference type="RuleBase" id="RU367101"/>
    </source>
</evidence>
<evidence type="ECO:0000256" key="1">
    <source>
        <dbReference type="ARBA" id="ARBA00000900"/>
    </source>
</evidence>
<dbReference type="PROSITE" id="PS50082">
    <property type="entry name" value="WD_REPEATS_2"/>
    <property type="match status" value="5"/>
</dbReference>
<evidence type="ECO:0000256" key="12">
    <source>
        <dbReference type="ARBA" id="ARBA00022763"/>
    </source>
</evidence>
<evidence type="ECO:0000256" key="19">
    <source>
        <dbReference type="SAM" id="MobiDB-lite"/>
    </source>
</evidence>
<sequence>MFCAISGEAPEQPVVSTKSGNLFERRLIEKYITDNGKDPINGEAMTVEDLIEVKSTPSAVKPRPPKLSSVPSILSSLQNEWDSVMLESFTLKQQYQQVRQELSHALYQNDAATRVIARLKKERDSAREALASVQAHLGTTGATAAPPAPSQESMEVDQPALPEPVIAKLTETSNALSQGRRKRKPPTDYTSAESIQTFTETSTIPSMHTSRTPGITAVDVDASGHNILTGGMDKHVQIYNKEGGKVVANLTGHTKKVTAVKFRGQQGVEHDVAISASADKHVRVWIPGGNKGYQVAHNINAHAGEVSSLSVHPSNDYFVSAGLDSKWSFYDFESGTSLMDTVDQENQSGYSAIQFHPDGMLLGAGTVDGVVRIWDVKSQSVAANFADHAGQIQALAFSENGYILATASKDNLVKLWDLRKLSNTKTFTLDSDYKVHSLAFDSYGQYLAVGGSDVRVLKAKDGSLLSSFSDNSAEVTGLKWSPMADSLLAAGMDRTVRFYGAPQ</sequence>
<gene>
    <name evidence="21" type="primary">ABSGL_07788.1 scaffold 9133</name>
</gene>
<dbReference type="Gene3D" id="2.130.10.10">
    <property type="entry name" value="YVTN repeat-like/Quinoprotein amine dehydrogenase"/>
    <property type="match status" value="1"/>
</dbReference>
<keyword evidence="9 18" id="KW-0808">Transferase</keyword>
<dbReference type="InterPro" id="IPR020472">
    <property type="entry name" value="WD40_PAC1"/>
</dbReference>
<dbReference type="InParanoid" id="A0A163JMN1"/>
<keyword evidence="10 18" id="KW-0747">Spliceosome</keyword>
<comment type="catalytic activity">
    <reaction evidence="1 18">
        <text>S-ubiquitinyl-[E2 ubiquitin-conjugating enzyme]-L-cysteine + [acceptor protein]-L-lysine = [E2 ubiquitin-conjugating enzyme]-L-cysteine + N(6)-ubiquitinyl-[acceptor protein]-L-lysine.</text>
        <dbReference type="EC" id="2.3.2.27"/>
    </reaction>
</comment>
<dbReference type="InterPro" id="IPR019775">
    <property type="entry name" value="WD40_repeat_CS"/>
</dbReference>
<organism evidence="21">
    <name type="scientific">Absidia glauca</name>
    <name type="common">Pin mould</name>
    <dbReference type="NCBI Taxonomy" id="4829"/>
    <lineage>
        <taxon>Eukaryota</taxon>
        <taxon>Fungi</taxon>
        <taxon>Fungi incertae sedis</taxon>
        <taxon>Mucoromycota</taxon>
        <taxon>Mucoromycotina</taxon>
        <taxon>Mucoromycetes</taxon>
        <taxon>Mucorales</taxon>
        <taxon>Cunninghamellaceae</taxon>
        <taxon>Absidia</taxon>
    </lineage>
</organism>
<dbReference type="InterPro" id="IPR038959">
    <property type="entry name" value="Prp19"/>
</dbReference>
<dbReference type="GO" id="GO:0071006">
    <property type="term" value="C:U2-type catalytic step 1 spliceosome"/>
    <property type="evidence" value="ECO:0007669"/>
    <property type="project" value="TreeGrafter"/>
</dbReference>
<feature type="region of interest" description="Disordered" evidence="19">
    <location>
        <begin position="134"/>
        <end position="157"/>
    </location>
</feature>
<feature type="domain" description="U-box" evidence="20">
    <location>
        <begin position="1"/>
        <end position="72"/>
    </location>
</feature>
<evidence type="ECO:0000256" key="2">
    <source>
        <dbReference type="ARBA" id="ARBA00004642"/>
    </source>
</evidence>
<dbReference type="Gene3D" id="3.30.40.10">
    <property type="entry name" value="Zinc/RING finger domain, C3HC4 (zinc finger)"/>
    <property type="match status" value="1"/>
</dbReference>
<keyword evidence="15 18" id="KW-0234">DNA repair</keyword>
<evidence type="ECO:0000259" key="20">
    <source>
        <dbReference type="PROSITE" id="PS51698"/>
    </source>
</evidence>
<dbReference type="AlphaFoldDB" id="A0A163JMN1"/>
<dbReference type="EC" id="2.3.2.27" evidence="5 18"/>
<dbReference type="Pfam" id="PF24814">
    <property type="entry name" value="WD40_Prp19"/>
    <property type="match status" value="1"/>
</dbReference>
<dbReference type="Proteomes" id="UP000078561">
    <property type="component" value="Unassembled WGS sequence"/>
</dbReference>
<dbReference type="GO" id="GO:0006281">
    <property type="term" value="P:DNA repair"/>
    <property type="evidence" value="ECO:0007669"/>
    <property type="project" value="UniProtKB-KW"/>
</dbReference>
<dbReference type="GO" id="GO:0061630">
    <property type="term" value="F:ubiquitin protein ligase activity"/>
    <property type="evidence" value="ECO:0007669"/>
    <property type="project" value="UniProtKB-UniRule"/>
</dbReference>
<dbReference type="UniPathway" id="UPA00143"/>
<dbReference type="PRINTS" id="PR00320">
    <property type="entry name" value="GPROTEINBRPT"/>
</dbReference>
<comment type="subcellular location">
    <subcellularLocation>
        <location evidence="2">Nucleus</location>
        <location evidence="2">Nucleoplasm</location>
    </subcellularLocation>
</comment>
<evidence type="ECO:0000256" key="5">
    <source>
        <dbReference type="ARBA" id="ARBA00012483"/>
    </source>
</evidence>
<keyword evidence="12 18" id="KW-0227">DNA damage</keyword>
<feature type="region of interest" description="Disordered" evidence="19">
    <location>
        <begin position="171"/>
        <end position="193"/>
    </location>
</feature>
<evidence type="ECO:0000256" key="11">
    <source>
        <dbReference type="ARBA" id="ARBA00022737"/>
    </source>
</evidence>
<dbReference type="InterPro" id="IPR013083">
    <property type="entry name" value="Znf_RING/FYVE/PHD"/>
</dbReference>
<comment type="pathway">
    <text evidence="3 18">Protein modification; protein ubiquitination.</text>
</comment>
<dbReference type="FunFam" id="3.30.40.10:FF:000027">
    <property type="entry name" value="Pre-mRNA-processing factor 19, putative"/>
    <property type="match status" value="1"/>
</dbReference>
<dbReference type="OMA" id="SLDQHWA"/>
<keyword evidence="7 17" id="KW-0853">WD repeat</keyword>
<evidence type="ECO:0000256" key="17">
    <source>
        <dbReference type="PROSITE-ProRule" id="PRU00221"/>
    </source>
</evidence>
<keyword evidence="16 18" id="KW-0539">Nucleus</keyword>
<dbReference type="CDD" id="cd00200">
    <property type="entry name" value="WD40"/>
    <property type="match status" value="1"/>
</dbReference>
<dbReference type="EMBL" id="LT553646">
    <property type="protein sequence ID" value="SAM02031.1"/>
    <property type="molecule type" value="Genomic_DNA"/>
</dbReference>
<dbReference type="PROSITE" id="PS51698">
    <property type="entry name" value="U_BOX"/>
    <property type="match status" value="1"/>
</dbReference>
<evidence type="ECO:0000256" key="13">
    <source>
        <dbReference type="ARBA" id="ARBA00022786"/>
    </source>
</evidence>
<evidence type="ECO:0000256" key="4">
    <source>
        <dbReference type="ARBA" id="ARBA00006388"/>
    </source>
</evidence>
<dbReference type="InterPro" id="IPR055340">
    <property type="entry name" value="RING-Ubox_PRP19"/>
</dbReference>
<keyword evidence="8 18" id="KW-0507">mRNA processing</keyword>
<protein>
    <recommendedName>
        <fullName evidence="6 18">Pre-mRNA-processing factor 19</fullName>
        <ecNumber evidence="5 18">2.3.2.27</ecNumber>
    </recommendedName>
</protein>
<dbReference type="SMART" id="SM00504">
    <property type="entry name" value="Ubox"/>
    <property type="match status" value="1"/>
</dbReference>
<dbReference type="FunCoup" id="A0A163JMN1">
    <property type="interactions" value="904"/>
</dbReference>
<dbReference type="InterPro" id="IPR036322">
    <property type="entry name" value="WD40_repeat_dom_sf"/>
</dbReference>
<reference evidence="21" key="1">
    <citation type="submission" date="2016-04" db="EMBL/GenBank/DDBJ databases">
        <authorList>
            <person name="Evans L.H."/>
            <person name="Alamgir A."/>
            <person name="Owens N."/>
            <person name="Weber N.D."/>
            <person name="Virtaneva K."/>
            <person name="Barbian K."/>
            <person name="Babar A."/>
            <person name="Rosenke K."/>
        </authorList>
    </citation>
    <scope>NUCLEOTIDE SEQUENCE [LARGE SCALE GENOMIC DNA]</scope>
    <source>
        <strain evidence="21">CBS 101.48</strain>
    </source>
</reference>
<accession>A0A163JMN1</accession>
<keyword evidence="22" id="KW-1185">Reference proteome</keyword>
<keyword evidence="13 18" id="KW-0833">Ubl conjugation pathway</keyword>
<evidence type="ECO:0000256" key="16">
    <source>
        <dbReference type="ARBA" id="ARBA00023242"/>
    </source>
</evidence>
<dbReference type="Pfam" id="PF08606">
    <property type="entry name" value="Prp19"/>
    <property type="match status" value="1"/>
</dbReference>
<dbReference type="SMART" id="SM00320">
    <property type="entry name" value="WD40"/>
    <property type="match status" value="7"/>
</dbReference>
<evidence type="ECO:0000256" key="9">
    <source>
        <dbReference type="ARBA" id="ARBA00022679"/>
    </source>
</evidence>
<evidence type="ECO:0000256" key="7">
    <source>
        <dbReference type="ARBA" id="ARBA00022574"/>
    </source>
</evidence>
<feature type="repeat" description="WD" evidence="17">
    <location>
        <begin position="250"/>
        <end position="285"/>
    </location>
</feature>
<name>A0A163JMN1_ABSGL</name>
<dbReference type="InterPro" id="IPR015943">
    <property type="entry name" value="WD40/YVTN_repeat-like_dom_sf"/>
</dbReference>
<feature type="repeat" description="WD" evidence="17">
    <location>
        <begin position="385"/>
        <end position="426"/>
    </location>
</feature>
<evidence type="ECO:0000256" key="14">
    <source>
        <dbReference type="ARBA" id="ARBA00023187"/>
    </source>
</evidence>
<keyword evidence="11" id="KW-0677">Repeat</keyword>
<dbReference type="CDD" id="cd16656">
    <property type="entry name" value="RING-Ubox_PRP19"/>
    <property type="match status" value="1"/>
</dbReference>
<dbReference type="SUPFAM" id="SSF57850">
    <property type="entry name" value="RING/U-box"/>
    <property type="match status" value="1"/>
</dbReference>
<dbReference type="PROSITE" id="PS00678">
    <property type="entry name" value="WD_REPEATS_1"/>
    <property type="match status" value="2"/>
</dbReference>
<dbReference type="InterPro" id="IPR013915">
    <property type="entry name" value="Prp19_cc"/>
</dbReference>
<dbReference type="STRING" id="4829.A0A163JMN1"/>
<evidence type="ECO:0000256" key="8">
    <source>
        <dbReference type="ARBA" id="ARBA00022664"/>
    </source>
</evidence>
<dbReference type="GO" id="GO:0070534">
    <property type="term" value="P:protein K63-linked ubiquitination"/>
    <property type="evidence" value="ECO:0007669"/>
    <property type="project" value="UniProtKB-UniRule"/>
</dbReference>
<dbReference type="GO" id="GO:0005654">
    <property type="term" value="C:nucleoplasm"/>
    <property type="evidence" value="ECO:0007669"/>
    <property type="project" value="UniProtKB-SubCell"/>
</dbReference>
<evidence type="ECO:0000256" key="6">
    <source>
        <dbReference type="ARBA" id="ARBA00015618"/>
    </source>
</evidence>
<feature type="repeat" description="WD" evidence="17">
    <location>
        <begin position="299"/>
        <end position="340"/>
    </location>
</feature>
<proteinExistence type="inferred from homology"/>
<keyword evidence="14 18" id="KW-0508">mRNA splicing</keyword>
<evidence type="ECO:0000313" key="22">
    <source>
        <dbReference type="Proteomes" id="UP000078561"/>
    </source>
</evidence>
<evidence type="ECO:0000256" key="10">
    <source>
        <dbReference type="ARBA" id="ARBA00022728"/>
    </source>
</evidence>
<dbReference type="InterPro" id="IPR003613">
    <property type="entry name" value="Ubox_domain"/>
</dbReference>
<comment type="subunit">
    <text evidence="18">Homotetramer.</text>
</comment>
<dbReference type="SUPFAM" id="SSF50978">
    <property type="entry name" value="WD40 repeat-like"/>
    <property type="match status" value="1"/>
</dbReference>
<dbReference type="OrthoDB" id="687049at2759"/>
<dbReference type="PANTHER" id="PTHR43995:SF1">
    <property type="entry name" value="PRE-MRNA-PROCESSING FACTOR 19"/>
    <property type="match status" value="1"/>
</dbReference>
<dbReference type="GO" id="GO:0000974">
    <property type="term" value="C:Prp19 complex"/>
    <property type="evidence" value="ECO:0007669"/>
    <property type="project" value="UniProtKB-UniRule"/>
</dbReference>
<dbReference type="PROSITE" id="PS50294">
    <property type="entry name" value="WD_REPEATS_REGION"/>
    <property type="match status" value="3"/>
</dbReference>
<dbReference type="GO" id="GO:0005737">
    <property type="term" value="C:cytoplasm"/>
    <property type="evidence" value="ECO:0007669"/>
    <property type="project" value="TreeGrafter"/>
</dbReference>
<comment type="similarity">
    <text evidence="4 18">Belongs to the WD repeat PRP19 family.</text>
</comment>
<evidence type="ECO:0000313" key="21">
    <source>
        <dbReference type="EMBL" id="SAM02031.1"/>
    </source>
</evidence>
<dbReference type="GO" id="GO:0000398">
    <property type="term" value="P:mRNA splicing, via spliceosome"/>
    <property type="evidence" value="ECO:0007669"/>
    <property type="project" value="InterPro"/>
</dbReference>
<feature type="repeat" description="WD" evidence="17">
    <location>
        <begin position="343"/>
        <end position="384"/>
    </location>
</feature>